<name>I4EYI4_MODI5</name>
<feature type="transmembrane region" description="Helical" evidence="7">
    <location>
        <begin position="63"/>
        <end position="87"/>
    </location>
</feature>
<feature type="compositionally biased region" description="Low complexity" evidence="6">
    <location>
        <begin position="347"/>
        <end position="357"/>
    </location>
</feature>
<feature type="transmembrane region" description="Helical" evidence="7">
    <location>
        <begin position="302"/>
        <end position="328"/>
    </location>
</feature>
<evidence type="ECO:0000256" key="1">
    <source>
        <dbReference type="ARBA" id="ARBA00004141"/>
    </source>
</evidence>
<feature type="region of interest" description="Disordered" evidence="6">
    <location>
        <begin position="347"/>
        <end position="366"/>
    </location>
</feature>
<dbReference type="HOGENOM" id="CLU_031275_0_4_11"/>
<dbReference type="GO" id="GO:0016020">
    <property type="term" value="C:membrane"/>
    <property type="evidence" value="ECO:0007669"/>
    <property type="project" value="UniProtKB-SubCell"/>
</dbReference>
<protein>
    <submittedName>
        <fullName evidence="8">Permease</fullName>
    </submittedName>
</protein>
<dbReference type="EMBL" id="FO203431">
    <property type="protein sequence ID" value="CCH88447.1"/>
    <property type="molecule type" value="Genomic_DNA"/>
</dbReference>
<gene>
    <name evidence="8" type="ordered locus">MODMU_3021</name>
</gene>
<keyword evidence="9" id="KW-1185">Reference proteome</keyword>
<organism evidence="8 9">
    <name type="scientific">Modestobacter italicus (strain DSM 44449 / CECT 9708 / BC 501)</name>
    <dbReference type="NCBI Taxonomy" id="2732864"/>
    <lineage>
        <taxon>Bacteria</taxon>
        <taxon>Bacillati</taxon>
        <taxon>Actinomycetota</taxon>
        <taxon>Actinomycetes</taxon>
        <taxon>Geodermatophilales</taxon>
        <taxon>Geodermatophilaceae</taxon>
        <taxon>Modestobacter</taxon>
    </lineage>
</organism>
<evidence type="ECO:0000313" key="8">
    <source>
        <dbReference type="EMBL" id="CCH88447.1"/>
    </source>
</evidence>
<dbReference type="STRING" id="477641.MODMU_3021"/>
<evidence type="ECO:0000256" key="5">
    <source>
        <dbReference type="ARBA" id="ARBA00023136"/>
    </source>
</evidence>
<proteinExistence type="inferred from homology"/>
<evidence type="ECO:0000256" key="6">
    <source>
        <dbReference type="SAM" id="MobiDB-lite"/>
    </source>
</evidence>
<comment type="subcellular location">
    <subcellularLocation>
        <location evidence="1">Membrane</location>
        <topology evidence="1">Multi-pass membrane protein</topology>
    </subcellularLocation>
</comment>
<dbReference type="GO" id="GO:0055085">
    <property type="term" value="P:transmembrane transport"/>
    <property type="evidence" value="ECO:0007669"/>
    <property type="project" value="TreeGrafter"/>
</dbReference>
<evidence type="ECO:0000256" key="2">
    <source>
        <dbReference type="ARBA" id="ARBA00009773"/>
    </source>
</evidence>
<keyword evidence="5 7" id="KW-0472">Membrane</keyword>
<dbReference type="OrthoDB" id="9799225at2"/>
<feature type="transmembrane region" description="Helical" evidence="7">
    <location>
        <begin position="199"/>
        <end position="221"/>
    </location>
</feature>
<accession>I4EYI4</accession>
<dbReference type="eggNOG" id="COG0628">
    <property type="taxonomic scope" value="Bacteria"/>
</dbReference>
<feature type="transmembrane region" description="Helical" evidence="7">
    <location>
        <begin position="143"/>
        <end position="166"/>
    </location>
</feature>
<dbReference type="PANTHER" id="PTHR21716:SF64">
    <property type="entry name" value="AI-2 TRANSPORT PROTEIN TQSA"/>
    <property type="match status" value="1"/>
</dbReference>
<dbReference type="KEGG" id="mmar:MODMU_3021"/>
<evidence type="ECO:0000256" key="3">
    <source>
        <dbReference type="ARBA" id="ARBA00022692"/>
    </source>
</evidence>
<reference evidence="8 9" key="1">
    <citation type="journal article" date="2012" name="J. Bacteriol.">
        <title>Genome Sequence of Radiation-Resistant Modestobacter marinus Strain BC501, a Representative Actinobacterium That Thrives on Calcareous Stone Surfaces.</title>
        <authorList>
            <person name="Normand P."/>
            <person name="Gury J."/>
            <person name="Pujic P."/>
            <person name="Chouaia B."/>
            <person name="Crotti E."/>
            <person name="Brusetti L."/>
            <person name="Daffonchio D."/>
            <person name="Vacherie B."/>
            <person name="Barbe V."/>
            <person name="Medigue C."/>
            <person name="Calteau A."/>
            <person name="Ghodhbane-Gtari F."/>
            <person name="Essoussi I."/>
            <person name="Nouioui I."/>
            <person name="Abbassi-Ghozzi I."/>
            <person name="Gtari M."/>
        </authorList>
    </citation>
    <scope>NUCLEOTIDE SEQUENCE [LARGE SCALE GENOMIC DNA]</scope>
    <source>
        <strain evidence="9">BC 501</strain>
    </source>
</reference>
<dbReference type="PANTHER" id="PTHR21716">
    <property type="entry name" value="TRANSMEMBRANE PROTEIN"/>
    <property type="match status" value="1"/>
</dbReference>
<dbReference type="PATRIC" id="fig|477641.3.peg.2873"/>
<keyword evidence="4 7" id="KW-1133">Transmembrane helix</keyword>
<evidence type="ECO:0000256" key="7">
    <source>
        <dbReference type="SAM" id="Phobius"/>
    </source>
</evidence>
<dbReference type="AlphaFoldDB" id="I4EYI4"/>
<evidence type="ECO:0000313" key="9">
    <source>
        <dbReference type="Proteomes" id="UP000006461"/>
    </source>
</evidence>
<feature type="transmembrane region" description="Helical" evidence="7">
    <location>
        <begin position="263"/>
        <end position="282"/>
    </location>
</feature>
<sequence>MSTGTSWALPRGLIVVLSLASLVLVSAGMRSLAGVVGPAFLALMIVITVQPVEAWLQRHRVPGWLAATATIALAYAILLGLVAALAVSVARLATLLPTYGPQFTDLLNEVVGRLDDLGVTPAQIRSALAYFDLNNLLALLQVLLSRLAAVLSDLLFLGALILFMAVDAAHFPRQLAAAARIRPDVVVALQSFAAGTRRYIVVSTVFGLIVAALNVAELYWLAIPLPLLWGLLSFITNYIPNIGFVLGLLPPAALGLLQGGPRLLVLVVLAYVITNFVIQSLIQPKFVGDAVGLSITLTFLSLVFWSAILGPLGALLAIPLTLLAKALLIDIDPATRWAIPLISGAASDAAPGQPAAPRSTAATDPE</sequence>
<dbReference type="Proteomes" id="UP000006461">
    <property type="component" value="Chromosome"/>
</dbReference>
<dbReference type="InterPro" id="IPR002549">
    <property type="entry name" value="AI-2E-like"/>
</dbReference>
<dbReference type="Pfam" id="PF01594">
    <property type="entry name" value="AI-2E_transport"/>
    <property type="match status" value="1"/>
</dbReference>
<feature type="transmembrane region" description="Helical" evidence="7">
    <location>
        <begin position="35"/>
        <end position="56"/>
    </location>
</feature>
<keyword evidence="3 7" id="KW-0812">Transmembrane</keyword>
<evidence type="ECO:0000256" key="4">
    <source>
        <dbReference type="ARBA" id="ARBA00022989"/>
    </source>
</evidence>
<comment type="similarity">
    <text evidence="2">Belongs to the autoinducer-2 exporter (AI-2E) (TC 2.A.86) family.</text>
</comment>
<feature type="transmembrane region" description="Helical" evidence="7">
    <location>
        <begin position="227"/>
        <end position="251"/>
    </location>
</feature>
<feature type="transmembrane region" description="Helical" evidence="7">
    <location>
        <begin position="12"/>
        <end position="29"/>
    </location>
</feature>